<evidence type="ECO:0000313" key="5">
    <source>
        <dbReference type="Proteomes" id="UP000838412"/>
    </source>
</evidence>
<evidence type="ECO:0000259" key="3">
    <source>
        <dbReference type="Pfam" id="PF12146"/>
    </source>
</evidence>
<keyword evidence="2" id="KW-1133">Transmembrane helix</keyword>
<protein>
    <submittedName>
        <fullName evidence="4">ABHD12 protein</fullName>
    </submittedName>
</protein>
<dbReference type="Proteomes" id="UP000838412">
    <property type="component" value="Chromosome 4"/>
</dbReference>
<evidence type="ECO:0000256" key="1">
    <source>
        <dbReference type="SAM" id="MobiDB-lite"/>
    </source>
</evidence>
<feature type="region of interest" description="Disordered" evidence="1">
    <location>
        <begin position="1"/>
        <end position="33"/>
    </location>
</feature>
<dbReference type="GO" id="GO:0052651">
    <property type="term" value="P:monoacylglycerol catabolic process"/>
    <property type="evidence" value="ECO:0007669"/>
    <property type="project" value="TreeGrafter"/>
</dbReference>
<dbReference type="Gene3D" id="3.40.50.1820">
    <property type="entry name" value="alpha/beta hydrolase"/>
    <property type="match status" value="1"/>
</dbReference>
<gene>
    <name evidence="4" type="primary">ABHD12</name>
    <name evidence="4" type="ORF">BLAG_LOCUS17966</name>
</gene>
<accession>A0A8K0ER42</accession>
<dbReference type="OrthoDB" id="10249433at2759"/>
<evidence type="ECO:0000313" key="4">
    <source>
        <dbReference type="EMBL" id="CAH1263200.1"/>
    </source>
</evidence>
<dbReference type="SUPFAM" id="SSF53474">
    <property type="entry name" value="alpha/beta-Hydrolases"/>
    <property type="match status" value="1"/>
</dbReference>
<feature type="domain" description="Serine aminopeptidase S33" evidence="3">
    <location>
        <begin position="141"/>
        <end position="259"/>
    </location>
</feature>
<dbReference type="PANTHER" id="PTHR12277:SF194">
    <property type="entry name" value="FI04476P"/>
    <property type="match status" value="1"/>
</dbReference>
<name>A0A8K0ER42_BRALA</name>
<keyword evidence="2" id="KW-0472">Membrane</keyword>
<dbReference type="AlphaFoldDB" id="A0A8K0ER42"/>
<dbReference type="GO" id="GO:0006660">
    <property type="term" value="P:phosphatidylserine catabolic process"/>
    <property type="evidence" value="ECO:0007669"/>
    <property type="project" value="TreeGrafter"/>
</dbReference>
<proteinExistence type="predicted"/>
<dbReference type="EMBL" id="OV696689">
    <property type="protein sequence ID" value="CAH1263200.1"/>
    <property type="molecule type" value="Genomic_DNA"/>
</dbReference>
<evidence type="ECO:0000256" key="2">
    <source>
        <dbReference type="SAM" id="Phobius"/>
    </source>
</evidence>
<dbReference type="PANTHER" id="PTHR12277">
    <property type="entry name" value="ALPHA/BETA HYDROLASE DOMAIN-CONTAINING PROTEIN"/>
    <property type="match status" value="1"/>
</dbReference>
<keyword evidence="5" id="KW-1185">Reference proteome</keyword>
<keyword evidence="2" id="KW-0812">Transmembrane</keyword>
<dbReference type="InterPro" id="IPR029058">
    <property type="entry name" value="AB_hydrolase_fold"/>
</dbReference>
<dbReference type="GO" id="GO:0047372">
    <property type="term" value="F:monoacylglycerol lipase activity"/>
    <property type="evidence" value="ECO:0007669"/>
    <property type="project" value="TreeGrafter"/>
</dbReference>
<dbReference type="GO" id="GO:0004622">
    <property type="term" value="F:phosphatidylcholine lysophospholipase activity"/>
    <property type="evidence" value="ECO:0007669"/>
    <property type="project" value="TreeGrafter"/>
</dbReference>
<dbReference type="GO" id="GO:0005789">
    <property type="term" value="C:endoplasmic reticulum membrane"/>
    <property type="evidence" value="ECO:0007669"/>
    <property type="project" value="TreeGrafter"/>
</dbReference>
<sequence length="368" mass="40882">MRLRSRAIGEPNGNDATVVRDSANKDTGNPGITAAAASRRRPWGLRRVLGGLLGVYVGIPVLVKLCPSIMAHMVFAQMFRWPLAPPLSNPEAYGLIGARNFYLPSKDGIQLGVWHILPADLTQRVERKEASFNQALSHSNPVILYLHGNSNTRGGSHRVDLYKIFAGLNYHVVSFDYRGYGDSTGSPTEEGICEDALMVHSWVKKHAGNSPVFLWGHSLGTGVTSKVTRKLCEEGNCPAGIVLEAPFTSTREECSGHPFAQPWRYFPWFDWFFTDGLEANNIYFESDKHVAAVTCPLLILHAEDDFIVPFRLGKKLYEIAKETRPRDAGPVNFIGYDRSHGYGHKYICNSPALPQVIREFVEGSPQKV</sequence>
<dbReference type="InterPro" id="IPR022742">
    <property type="entry name" value="Hydrolase_4"/>
</dbReference>
<reference evidence="4" key="1">
    <citation type="submission" date="2022-01" db="EMBL/GenBank/DDBJ databases">
        <authorList>
            <person name="Braso-Vives M."/>
        </authorList>
    </citation>
    <scope>NUCLEOTIDE SEQUENCE</scope>
</reference>
<dbReference type="Pfam" id="PF12146">
    <property type="entry name" value="Hydrolase_4"/>
    <property type="match status" value="1"/>
</dbReference>
<organism evidence="4 5">
    <name type="scientific">Branchiostoma lanceolatum</name>
    <name type="common">Common lancelet</name>
    <name type="synonym">Amphioxus lanceolatum</name>
    <dbReference type="NCBI Taxonomy" id="7740"/>
    <lineage>
        <taxon>Eukaryota</taxon>
        <taxon>Metazoa</taxon>
        <taxon>Chordata</taxon>
        <taxon>Cephalochordata</taxon>
        <taxon>Leptocardii</taxon>
        <taxon>Amphioxiformes</taxon>
        <taxon>Branchiostomatidae</taxon>
        <taxon>Branchiostoma</taxon>
    </lineage>
</organism>
<feature type="transmembrane region" description="Helical" evidence="2">
    <location>
        <begin position="48"/>
        <end position="70"/>
    </location>
</feature>